<proteinExistence type="predicted"/>
<evidence type="ECO:0008006" key="3">
    <source>
        <dbReference type="Google" id="ProtNLM"/>
    </source>
</evidence>
<evidence type="ECO:0000313" key="2">
    <source>
        <dbReference type="Proteomes" id="UP000824633"/>
    </source>
</evidence>
<evidence type="ECO:0000313" key="1">
    <source>
        <dbReference type="EMBL" id="BCZ48464.1"/>
    </source>
</evidence>
<keyword evidence="2" id="KW-1185">Reference proteome</keyword>
<dbReference type="RefSeq" id="WP_224034725.1">
    <property type="nucleotide sequence ID" value="NZ_AP024849.1"/>
</dbReference>
<name>A0ABN6J6W3_9CLOT</name>
<accession>A0ABN6J6W3</accession>
<sequence>MKYYFRQINEYKNPVPLYFLCGVQYNKKNPQDDKRVVLKEYLKEKKCCSIILEQYFNPKKSSGKLGYDTIGLQNLNDVETLACMAVDGVFIIHESHSTAAEIALFASTEAVAEKTFVLVPDKENAETNHFSGFLELGYKSLMPRHITFTPVIEKHIVNESKVEIKTFFKNNKIGKNLEKKIDDCINNAYRFKVLNIKKSNYHLNYNESISYYIDSNNLINMSIDVQLLKYYMIAIFSISEFRKEIRKTLRYFDGLTVCEVWFKKILLNSIQRNEASSIGKLNCKFEISNSINGRLDFRKAISFILYIFHGLGWIEIDINDKKGITMSKKTDDSTGFKYIYEKYSNIICEDTYLDIEGI</sequence>
<protein>
    <recommendedName>
        <fullName evidence="3">Nucleoside 2-deoxyribosyltransferase</fullName>
    </recommendedName>
</protein>
<organism evidence="1 2">
    <name type="scientific">Clostridium gelidum</name>
    <dbReference type="NCBI Taxonomy" id="704125"/>
    <lineage>
        <taxon>Bacteria</taxon>
        <taxon>Bacillati</taxon>
        <taxon>Bacillota</taxon>
        <taxon>Clostridia</taxon>
        <taxon>Eubacteriales</taxon>
        <taxon>Clostridiaceae</taxon>
        <taxon>Clostridium</taxon>
    </lineage>
</organism>
<dbReference type="Proteomes" id="UP000824633">
    <property type="component" value="Chromosome"/>
</dbReference>
<gene>
    <name evidence="1" type="ORF">psyc5s11_45310</name>
</gene>
<reference evidence="2" key="1">
    <citation type="submission" date="2021-07" db="EMBL/GenBank/DDBJ databases">
        <title>Complete genome sequencing of a Clostridium isolate.</title>
        <authorList>
            <person name="Ueki A."/>
            <person name="Tonouchi A."/>
        </authorList>
    </citation>
    <scope>NUCLEOTIDE SEQUENCE [LARGE SCALE GENOMIC DNA]</scope>
    <source>
        <strain evidence="2">C5S11</strain>
    </source>
</reference>
<dbReference type="EMBL" id="AP024849">
    <property type="protein sequence ID" value="BCZ48464.1"/>
    <property type="molecule type" value="Genomic_DNA"/>
</dbReference>